<dbReference type="InterPro" id="IPR041078">
    <property type="entry name" value="Plavaka"/>
</dbReference>
<dbReference type="STRING" id="930991.A0A0D0E1N8"/>
<dbReference type="Proteomes" id="UP000054538">
    <property type="component" value="Unassembled WGS sequence"/>
</dbReference>
<evidence type="ECO:0000313" key="2">
    <source>
        <dbReference type="Proteomes" id="UP000054538"/>
    </source>
</evidence>
<dbReference type="AlphaFoldDB" id="A0A0D0E1N8"/>
<dbReference type="EMBL" id="KN825118">
    <property type="protein sequence ID" value="KIK94274.1"/>
    <property type="molecule type" value="Genomic_DNA"/>
</dbReference>
<reference evidence="2" key="2">
    <citation type="submission" date="2015-01" db="EMBL/GenBank/DDBJ databases">
        <title>Evolutionary Origins and Diversification of the Mycorrhizal Mutualists.</title>
        <authorList>
            <consortium name="DOE Joint Genome Institute"/>
            <consortium name="Mycorrhizal Genomics Consortium"/>
            <person name="Kohler A."/>
            <person name="Kuo A."/>
            <person name="Nagy L.G."/>
            <person name="Floudas D."/>
            <person name="Copeland A."/>
            <person name="Barry K.W."/>
            <person name="Cichocki N."/>
            <person name="Veneault-Fourrey C."/>
            <person name="LaButti K."/>
            <person name="Lindquist E.A."/>
            <person name="Lipzen A."/>
            <person name="Lundell T."/>
            <person name="Morin E."/>
            <person name="Murat C."/>
            <person name="Riley R."/>
            <person name="Ohm R."/>
            <person name="Sun H."/>
            <person name="Tunlid A."/>
            <person name="Henrissat B."/>
            <person name="Grigoriev I.V."/>
            <person name="Hibbett D.S."/>
            <person name="Martin F."/>
        </authorList>
    </citation>
    <scope>NUCLEOTIDE SEQUENCE [LARGE SCALE GENOMIC DNA]</scope>
    <source>
        <strain evidence="2">Ve08.2h10</strain>
    </source>
</reference>
<evidence type="ECO:0000313" key="1">
    <source>
        <dbReference type="EMBL" id="KIK94274.1"/>
    </source>
</evidence>
<protein>
    <submittedName>
        <fullName evidence="1">Uncharacterized protein</fullName>
    </submittedName>
</protein>
<keyword evidence="2" id="KW-1185">Reference proteome</keyword>
<reference evidence="1 2" key="1">
    <citation type="submission" date="2014-04" db="EMBL/GenBank/DDBJ databases">
        <authorList>
            <consortium name="DOE Joint Genome Institute"/>
            <person name="Kuo A."/>
            <person name="Kohler A."/>
            <person name="Jargeat P."/>
            <person name="Nagy L.G."/>
            <person name="Floudas D."/>
            <person name="Copeland A."/>
            <person name="Barry K.W."/>
            <person name="Cichocki N."/>
            <person name="Veneault-Fourrey C."/>
            <person name="LaButti K."/>
            <person name="Lindquist E.A."/>
            <person name="Lipzen A."/>
            <person name="Lundell T."/>
            <person name="Morin E."/>
            <person name="Murat C."/>
            <person name="Sun H."/>
            <person name="Tunlid A."/>
            <person name="Henrissat B."/>
            <person name="Grigoriev I.V."/>
            <person name="Hibbett D.S."/>
            <person name="Martin F."/>
            <person name="Nordberg H.P."/>
            <person name="Cantor M.N."/>
            <person name="Hua S.X."/>
        </authorList>
    </citation>
    <scope>NUCLEOTIDE SEQUENCE [LARGE SCALE GENOMIC DNA]</scope>
    <source>
        <strain evidence="1 2">Ve08.2h10</strain>
    </source>
</reference>
<dbReference type="HOGENOM" id="CLU_002498_2_0_1"/>
<dbReference type="OrthoDB" id="3208495at2759"/>
<proteinExistence type="predicted"/>
<organism evidence="1 2">
    <name type="scientific">Paxillus rubicundulus Ve08.2h10</name>
    <dbReference type="NCBI Taxonomy" id="930991"/>
    <lineage>
        <taxon>Eukaryota</taxon>
        <taxon>Fungi</taxon>
        <taxon>Dikarya</taxon>
        <taxon>Basidiomycota</taxon>
        <taxon>Agaricomycotina</taxon>
        <taxon>Agaricomycetes</taxon>
        <taxon>Agaricomycetidae</taxon>
        <taxon>Boletales</taxon>
        <taxon>Paxilineae</taxon>
        <taxon>Paxillaceae</taxon>
        <taxon>Paxillus</taxon>
    </lineage>
</organism>
<name>A0A0D0E1N8_9AGAM</name>
<accession>A0A0D0E1N8</accession>
<dbReference type="Pfam" id="PF18759">
    <property type="entry name" value="Plavaka"/>
    <property type="match status" value="1"/>
</dbReference>
<gene>
    <name evidence="1" type="ORF">PAXRUDRAFT_33599</name>
</gene>
<dbReference type="InParanoid" id="A0A0D0E1N8"/>
<sequence length="362" mass="40917">MNWFYNSLSLKSLGDLDCLVNNVILADDLQTFSVVCEVKWLDSAHSCAESPVFSSADGWHVMSIHITLNCKSKPMEEAAAPKFAVAANTFHAAPFKLFWQSDEDELLEHTITELYTLDAMLQEHENIKASCQESGCNLETIVATIMLWSDSTCLANFRNAALWPIYMFIGNQSKYTRPKLCSATTATLTHCKREAMQAVWRFLLDADFLHAYKHGLAIKIPDGIFQHVFQCIFTYAADYPEKGLLPCLKFLGHCPCPCCLVEKDRIYHLSSRSDQHQHSHGIRVDNQQQQNWIEIARQKIFNFGCSDISKAVTNLLGARSLVLTCTSSCSLDLIFTQCSMLVPDFMHKFELGVWKATLTHLL</sequence>